<gene>
    <name evidence="2" type="ORF">IW256_006182</name>
</gene>
<dbReference type="RefSeq" id="WP_197014306.1">
    <property type="nucleotide sequence ID" value="NZ_BAABES010000002.1"/>
</dbReference>
<keyword evidence="1" id="KW-0472">Membrane</keyword>
<sequence>MPWWPVLFVAGWVLQLAVRLPFIANHRVPILIPDESGYLLAGRLLAGGESSDLSGRALYQGGYPLLVSLAYHISENPATVYQIVLAINALAGSSVFALAYVALRRLDVPPVRAYLVAMVTGFLPSVMYYGQFVLTDAIFPVIVLGWLLCVHSWISRDGQDWGVAAAALAAYSASVHTRGMIIVVVHAGLLVAVLVRRWTTRRDLVISTGVLAGGMGAGWLLNAWVRSEIYPGGAMPLGDWLFERLTTLDGWGWTLGLVTGKVWYLIVSTWGIAGVGLVAAGVVAARGGVPVATRVTACVALAATAGIALATSAAVPDEGTVANFAYGRYLACLAPVLFLAGGAVAMRASRPLLLRAVGAAAALAVVSGVIVRVYAGGRLSTDFFGVFDFPEMSVMTWSWNGLKVGWATLAVLPGLAALLFLKHRRVGPALGAAIIAANLIIVVAVSERIIRYWGNRLQVATSLAPARLTANDVVAIDYRDMPWRIWVSQAFQAHNHLVPIDRFNAATLPSRVTLVVVPWRPDQPARKSWPAAPRNFRLTQINWTDTGAWAAWRRTR</sequence>
<organism evidence="2 3">
    <name type="scientific">Actinomadura viridis</name>
    <dbReference type="NCBI Taxonomy" id="58110"/>
    <lineage>
        <taxon>Bacteria</taxon>
        <taxon>Bacillati</taxon>
        <taxon>Actinomycetota</taxon>
        <taxon>Actinomycetes</taxon>
        <taxon>Streptosporangiales</taxon>
        <taxon>Thermomonosporaceae</taxon>
        <taxon>Actinomadura</taxon>
    </lineage>
</organism>
<dbReference type="Proteomes" id="UP000614047">
    <property type="component" value="Unassembled WGS sequence"/>
</dbReference>
<reference evidence="2" key="1">
    <citation type="submission" date="2020-11" db="EMBL/GenBank/DDBJ databases">
        <title>Sequencing the genomes of 1000 actinobacteria strains.</title>
        <authorList>
            <person name="Klenk H.-P."/>
        </authorList>
    </citation>
    <scope>NUCLEOTIDE SEQUENCE</scope>
    <source>
        <strain evidence="2">DSM 43175</strain>
    </source>
</reference>
<feature type="transmembrane region" description="Helical" evidence="1">
    <location>
        <begin position="352"/>
        <end position="375"/>
    </location>
</feature>
<evidence type="ECO:0000313" key="3">
    <source>
        <dbReference type="Proteomes" id="UP000614047"/>
    </source>
</evidence>
<feature type="transmembrane region" description="Helical" evidence="1">
    <location>
        <begin position="204"/>
        <end position="225"/>
    </location>
</feature>
<keyword evidence="3" id="KW-1185">Reference proteome</keyword>
<name>A0A931DIZ4_9ACTN</name>
<comment type="caution">
    <text evidence="2">The sequence shown here is derived from an EMBL/GenBank/DDBJ whole genome shotgun (WGS) entry which is preliminary data.</text>
</comment>
<accession>A0A931DIZ4</accession>
<proteinExistence type="predicted"/>
<feature type="transmembrane region" description="Helical" evidence="1">
    <location>
        <begin position="113"/>
        <end position="130"/>
    </location>
</feature>
<keyword evidence="1" id="KW-1133">Transmembrane helix</keyword>
<keyword evidence="1" id="KW-0812">Transmembrane</keyword>
<feature type="transmembrane region" description="Helical" evidence="1">
    <location>
        <begin position="175"/>
        <end position="195"/>
    </location>
</feature>
<evidence type="ECO:0000256" key="1">
    <source>
        <dbReference type="SAM" id="Phobius"/>
    </source>
</evidence>
<evidence type="ECO:0008006" key="4">
    <source>
        <dbReference type="Google" id="ProtNLM"/>
    </source>
</evidence>
<feature type="transmembrane region" description="Helical" evidence="1">
    <location>
        <begin position="295"/>
        <end position="314"/>
    </location>
</feature>
<feature type="transmembrane region" description="Helical" evidence="1">
    <location>
        <begin position="428"/>
        <end position="446"/>
    </location>
</feature>
<dbReference type="EMBL" id="JADOUA010000001">
    <property type="protein sequence ID" value="MBG6092069.1"/>
    <property type="molecule type" value="Genomic_DNA"/>
</dbReference>
<dbReference type="AlphaFoldDB" id="A0A931DIZ4"/>
<feature type="transmembrane region" description="Helical" evidence="1">
    <location>
        <begin position="80"/>
        <end position="101"/>
    </location>
</feature>
<feature type="transmembrane region" description="Helical" evidence="1">
    <location>
        <begin position="262"/>
        <end position="283"/>
    </location>
</feature>
<feature type="transmembrane region" description="Helical" evidence="1">
    <location>
        <begin position="326"/>
        <end position="345"/>
    </location>
</feature>
<feature type="transmembrane region" description="Helical" evidence="1">
    <location>
        <begin position="404"/>
        <end position="421"/>
    </location>
</feature>
<protein>
    <recommendedName>
        <fullName evidence="4">Glycosyltransferase RgtA/B/C/D-like domain-containing protein</fullName>
    </recommendedName>
</protein>
<evidence type="ECO:0000313" key="2">
    <source>
        <dbReference type="EMBL" id="MBG6092069.1"/>
    </source>
</evidence>
<feature type="transmembrane region" description="Helical" evidence="1">
    <location>
        <begin position="137"/>
        <end position="155"/>
    </location>
</feature>